<reference evidence="1 2" key="1">
    <citation type="submission" date="2009-09" db="EMBL/GenBank/DDBJ databases">
        <authorList>
            <person name="Weinstock G."/>
            <person name="Sodergren E."/>
            <person name="Clifton S."/>
            <person name="Fulton L."/>
            <person name="Fulton B."/>
            <person name="Courtney L."/>
            <person name="Fronick C."/>
            <person name="Harrison M."/>
            <person name="Strong C."/>
            <person name="Farmer C."/>
            <person name="Delahaunty K."/>
            <person name="Markovic C."/>
            <person name="Hall O."/>
            <person name="Minx P."/>
            <person name="Tomlinson C."/>
            <person name="Mitreva M."/>
            <person name="Nelson J."/>
            <person name="Hou S."/>
            <person name="Wollam A."/>
            <person name="Pepin K.H."/>
            <person name="Johnson M."/>
            <person name="Bhonagiri V."/>
            <person name="Nash W.E."/>
            <person name="Warren W."/>
            <person name="Chinwalla A."/>
            <person name="Mardis E.R."/>
            <person name="Wilson R.K."/>
        </authorList>
    </citation>
    <scope>NUCLEOTIDE SEQUENCE [LARGE SCALE GENOMIC DNA]</scope>
    <source>
        <strain evidence="1 2">F0319</strain>
    </source>
</reference>
<dbReference type="AlphaFoldDB" id="C9MLN1"/>
<sequence>MESDNVPIPYLIGVAVESTQPPQKERAVNVSRRSFYINVSSTNSE</sequence>
<dbReference type="EMBL" id="ACVA01000013">
    <property type="protein sequence ID" value="EEX19565.1"/>
    <property type="molecule type" value="Genomic_DNA"/>
</dbReference>
<evidence type="ECO:0000313" key="1">
    <source>
        <dbReference type="EMBL" id="EEX19565.1"/>
    </source>
</evidence>
<keyword evidence="2" id="KW-1185">Reference proteome</keyword>
<proteinExistence type="predicted"/>
<accession>C9MLN1</accession>
<comment type="caution">
    <text evidence="1">The sequence shown here is derived from an EMBL/GenBank/DDBJ whole genome shotgun (WGS) entry which is preliminary data.</text>
</comment>
<dbReference type="HOGENOM" id="CLU_3203708_0_0_10"/>
<gene>
    <name evidence="1" type="ORF">HMPREF0973_00506</name>
</gene>
<organism evidence="1 2">
    <name type="scientific">Prevotella veroralis F0319</name>
    <dbReference type="NCBI Taxonomy" id="649761"/>
    <lineage>
        <taxon>Bacteria</taxon>
        <taxon>Pseudomonadati</taxon>
        <taxon>Bacteroidota</taxon>
        <taxon>Bacteroidia</taxon>
        <taxon>Bacteroidales</taxon>
        <taxon>Prevotellaceae</taxon>
        <taxon>Prevotella</taxon>
    </lineage>
</organism>
<dbReference type="Proteomes" id="UP000003327">
    <property type="component" value="Unassembled WGS sequence"/>
</dbReference>
<protein>
    <submittedName>
        <fullName evidence="1">Uncharacterized protein</fullName>
    </submittedName>
</protein>
<evidence type="ECO:0000313" key="2">
    <source>
        <dbReference type="Proteomes" id="UP000003327"/>
    </source>
</evidence>
<name>C9MLN1_9BACT</name>
<dbReference type="STRING" id="649761.HMPREF0973_00506"/>